<sequence length="182" mass="19840">MKFDLKKLLKTIKLNEENISMVLGAIVLVIVGILIANYFKDKNSGSIPANSTQISAASEHTVAQGETLWSIAEDSFGSGYNWVDIKSANNLESDAIEVGQKLTIPDNTEPKEPTTTEETQTIVSEETKSIDGATYTVEKGDSLWNIAVRAYGDGFRWTEIAKANDLANPNVIHSGNVLILPR</sequence>
<evidence type="ECO:0000313" key="3">
    <source>
        <dbReference type="EMBL" id="KKS04983.1"/>
    </source>
</evidence>
<feature type="domain" description="LysM" evidence="2">
    <location>
        <begin position="58"/>
        <end position="104"/>
    </location>
</feature>
<dbReference type="Pfam" id="PF01476">
    <property type="entry name" value="LysM"/>
    <property type="match status" value="2"/>
</dbReference>
<keyword evidence="1" id="KW-0812">Transmembrane</keyword>
<reference evidence="3 4" key="1">
    <citation type="journal article" date="2015" name="Nature">
        <title>rRNA introns, odd ribosomes, and small enigmatic genomes across a large radiation of phyla.</title>
        <authorList>
            <person name="Brown C.T."/>
            <person name="Hug L.A."/>
            <person name="Thomas B.C."/>
            <person name="Sharon I."/>
            <person name="Castelle C.J."/>
            <person name="Singh A."/>
            <person name="Wilkins M.J."/>
            <person name="Williams K.H."/>
            <person name="Banfield J.F."/>
        </authorList>
    </citation>
    <scope>NUCLEOTIDE SEQUENCE [LARGE SCALE GENOMIC DNA]</scope>
</reference>
<dbReference type="InterPro" id="IPR052196">
    <property type="entry name" value="Bact_Kbp"/>
</dbReference>
<dbReference type="Proteomes" id="UP000034286">
    <property type="component" value="Unassembled WGS sequence"/>
</dbReference>
<keyword evidence="1" id="KW-0472">Membrane</keyword>
<gene>
    <name evidence="3" type="ORF">UU57_C0016G0012</name>
</gene>
<accession>A0A0G0YWW7</accession>
<dbReference type="SMART" id="SM00257">
    <property type="entry name" value="LysM"/>
    <property type="match status" value="2"/>
</dbReference>
<keyword evidence="1" id="KW-1133">Transmembrane helix</keyword>
<dbReference type="EMBL" id="LCBD01000016">
    <property type="protein sequence ID" value="KKS04983.1"/>
    <property type="molecule type" value="Genomic_DNA"/>
</dbReference>
<proteinExistence type="predicted"/>
<dbReference type="PROSITE" id="PS51782">
    <property type="entry name" value="LYSM"/>
    <property type="match status" value="2"/>
</dbReference>
<dbReference type="CDD" id="cd00118">
    <property type="entry name" value="LysM"/>
    <property type="match status" value="2"/>
</dbReference>
<dbReference type="PANTHER" id="PTHR34700">
    <property type="entry name" value="POTASSIUM BINDING PROTEIN KBP"/>
    <property type="match status" value="1"/>
</dbReference>
<dbReference type="InterPro" id="IPR036779">
    <property type="entry name" value="LysM_dom_sf"/>
</dbReference>
<dbReference type="PANTHER" id="PTHR34700:SF4">
    <property type="entry name" value="PHAGE-LIKE ELEMENT PBSX PROTEIN XKDP"/>
    <property type="match status" value="1"/>
</dbReference>
<dbReference type="InterPro" id="IPR018392">
    <property type="entry name" value="LysM"/>
</dbReference>
<evidence type="ECO:0000259" key="2">
    <source>
        <dbReference type="PROSITE" id="PS51782"/>
    </source>
</evidence>
<evidence type="ECO:0000313" key="4">
    <source>
        <dbReference type="Proteomes" id="UP000034286"/>
    </source>
</evidence>
<dbReference type="Gene3D" id="3.10.350.10">
    <property type="entry name" value="LysM domain"/>
    <property type="match status" value="2"/>
</dbReference>
<dbReference type="AlphaFoldDB" id="A0A0G0YWW7"/>
<dbReference type="SUPFAM" id="SSF54106">
    <property type="entry name" value="LysM domain"/>
    <property type="match status" value="2"/>
</dbReference>
<protein>
    <submittedName>
        <fullName evidence="3">LysM domain protein</fullName>
    </submittedName>
</protein>
<evidence type="ECO:0000256" key="1">
    <source>
        <dbReference type="SAM" id="Phobius"/>
    </source>
</evidence>
<comment type="caution">
    <text evidence="3">The sequence shown here is derived from an EMBL/GenBank/DDBJ whole genome shotgun (WGS) entry which is preliminary data.</text>
</comment>
<feature type="transmembrane region" description="Helical" evidence="1">
    <location>
        <begin position="21"/>
        <end position="39"/>
    </location>
</feature>
<organism evidence="3 4">
    <name type="scientific">Candidatus Woesebacteria bacterium GW2011_GWE1_41_24</name>
    <dbReference type="NCBI Taxonomy" id="1618597"/>
    <lineage>
        <taxon>Bacteria</taxon>
        <taxon>Candidatus Woeseibacteriota</taxon>
    </lineage>
</organism>
<feature type="domain" description="LysM" evidence="2">
    <location>
        <begin position="133"/>
        <end position="180"/>
    </location>
</feature>
<name>A0A0G0YWW7_9BACT</name>